<dbReference type="InterPro" id="IPR017927">
    <property type="entry name" value="FAD-bd_FR_type"/>
</dbReference>
<dbReference type="SUPFAM" id="SSF52343">
    <property type="entry name" value="Ferredoxin reductase-like, C-terminal NADP-linked domain"/>
    <property type="match status" value="1"/>
</dbReference>
<dbReference type="PROSITE" id="PS51384">
    <property type="entry name" value="FAD_FR"/>
    <property type="match status" value="1"/>
</dbReference>
<dbReference type="CDD" id="cd06183">
    <property type="entry name" value="cyt_b5_reduct_like"/>
    <property type="match status" value="1"/>
</dbReference>
<dbReference type="InterPro" id="IPR001433">
    <property type="entry name" value="OxRdtase_FAD/NAD-bd"/>
</dbReference>
<proteinExistence type="inferred from homology"/>
<keyword evidence="9" id="KW-1185">Reference proteome</keyword>
<comment type="caution">
    <text evidence="8">The sequence shown here is derived from an EMBL/GenBank/DDBJ whole genome shotgun (WGS) entry which is preliminary data.</text>
</comment>
<dbReference type="InterPro" id="IPR036249">
    <property type="entry name" value="Thioredoxin-like_sf"/>
</dbReference>
<dbReference type="Pfam" id="PF00175">
    <property type="entry name" value="NAD_binding_1"/>
    <property type="match status" value="1"/>
</dbReference>
<feature type="domain" description="FAD-binding FR-type" evidence="7">
    <location>
        <begin position="475"/>
        <end position="584"/>
    </location>
</feature>
<feature type="compositionally biased region" description="Low complexity" evidence="6">
    <location>
        <begin position="22"/>
        <end position="31"/>
    </location>
</feature>
<reference evidence="9" key="1">
    <citation type="journal article" date="2013" name="New Phytol.">
        <title>Comparative genomic and transcriptomic analyses reveal the hemibiotrophic stage shift of Colletotrichum fungi.</title>
        <authorList>
            <person name="Gan P."/>
            <person name="Ikeda K."/>
            <person name="Irieda H."/>
            <person name="Narusaka M."/>
            <person name="O'Connell R.J."/>
            <person name="Narusaka Y."/>
            <person name="Takano Y."/>
            <person name="Kubo Y."/>
            <person name="Shirasu K."/>
        </authorList>
    </citation>
    <scope>NUCLEOTIDE SEQUENCE [LARGE SCALE GENOMIC DNA]</scope>
    <source>
        <strain evidence="9">104-T / ATCC 96160 / CBS 514.97 / LARS 414 / MAFF 240422</strain>
    </source>
</reference>
<evidence type="ECO:0000256" key="4">
    <source>
        <dbReference type="ARBA" id="ARBA00038208"/>
    </source>
</evidence>
<evidence type="ECO:0000259" key="7">
    <source>
        <dbReference type="PROSITE" id="PS51384"/>
    </source>
</evidence>
<sequence>MFSATRLLPRLAPGFRHASAARGFAATAARPSSDKPRPSRRPSAPPPPFETVPTCPTPTCGCAETPAMPEGLPVDLESPLNGVVSAYAEQVLVCTGKDDWASRIEEENSGDNLAADLKELFGRGGTYSDPWHNISVLNSSFPSSTPRRSELQTTSAYLLPSFKYVPFLPRVSFDSVQALAKGYLLPEHLHKMHDGLSPIHRDRLTREPAYRPLLYGVQDVGDVLVLVCGHGGRDMRCGVMGPALRDEFERQLDGAGVRVRTGAVEVDEGGERGEIAAPEEVGEGHEEGKTAARVGLISHIGGHKFAGNVIVYIPPGLGDAGGGKHPLAGKGIWYGRVEPKHVEGIVKETVLAGRVIADMFRGGIDENRKIIRMFTNSSSQLRTALRPRHQTQTNPLRRLQPTHATSPKHHLRLISTSRPRRRTFISPRHLPILLLLAGAGAAWDSQWLFPTDASSSSSSSSSSSPSETTVLTNARKFVPFSVVAREQVSPTSFILTLKPPPSSSRHTPLSHLWSVFDLWCVEVKQPQIQVAREYTPLPPTDDDETLRLYVRALRGGEVSTYLSALRPGADTVHLRGPHGEFDLLSRLGAGAKSGRRVVFLAGGTGVASALQAARAVLSRPDAPVSMTIFWAVRSRSEIQAAREPKQRAASSRPMWSWFSAPRGGEAAIQAEQLDLGAEGMSPVARELLALKKRYGARLDVRVVVDEEGSRIQRGDIAAALTSEALPPRVPTTTTKEECGFHSQAAHVGMVDGAPNAGRRSLFKDGDCACSKDGPTGKNLFVVSGPEGFVQAYAGPKIWRDGGQLQGPVGGELGALQKSNPNLLEDWIVLKL</sequence>
<dbReference type="GO" id="GO:0016491">
    <property type="term" value="F:oxidoreductase activity"/>
    <property type="evidence" value="ECO:0007669"/>
    <property type="project" value="InterPro"/>
</dbReference>
<dbReference type="OrthoDB" id="10253744at2759"/>
<dbReference type="EMBL" id="AMCV02000001">
    <property type="protein sequence ID" value="TDZ25818.1"/>
    <property type="molecule type" value="Genomic_DNA"/>
</dbReference>
<dbReference type="STRING" id="1213857.A0A484G6M6"/>
<dbReference type="Gene3D" id="3.40.30.10">
    <property type="entry name" value="Glutaredoxin"/>
    <property type="match status" value="1"/>
</dbReference>
<dbReference type="Proteomes" id="UP000014480">
    <property type="component" value="Unassembled WGS sequence"/>
</dbReference>
<accession>A0A484G6M6</accession>
<dbReference type="SUPFAM" id="SSF63380">
    <property type="entry name" value="Riboflavin synthase domain-like"/>
    <property type="match status" value="1"/>
</dbReference>
<evidence type="ECO:0000313" key="9">
    <source>
        <dbReference type="Proteomes" id="UP000014480"/>
    </source>
</evidence>
<evidence type="ECO:0000256" key="3">
    <source>
        <dbReference type="ARBA" id="ARBA00022827"/>
    </source>
</evidence>
<keyword evidence="2" id="KW-0285">Flavoprotein</keyword>
<organism evidence="8 9">
    <name type="scientific">Colletotrichum orbiculare (strain 104-T / ATCC 96160 / CBS 514.97 / LARS 414 / MAFF 240422)</name>
    <name type="common">Cucumber anthracnose fungus</name>
    <name type="synonym">Colletotrichum lagenarium</name>
    <dbReference type="NCBI Taxonomy" id="1213857"/>
    <lineage>
        <taxon>Eukaryota</taxon>
        <taxon>Fungi</taxon>
        <taxon>Dikarya</taxon>
        <taxon>Ascomycota</taxon>
        <taxon>Pezizomycotina</taxon>
        <taxon>Sordariomycetes</taxon>
        <taxon>Hypocreomycetidae</taxon>
        <taxon>Glomerellales</taxon>
        <taxon>Glomerellaceae</taxon>
        <taxon>Colletotrichum</taxon>
        <taxon>Colletotrichum orbiculare species complex</taxon>
    </lineage>
</organism>
<dbReference type="PANTHER" id="PTHR31902">
    <property type="entry name" value="ACTIN PATCHES DISTAL PROTEIN 1"/>
    <property type="match status" value="1"/>
</dbReference>
<dbReference type="Gene3D" id="3.40.50.80">
    <property type="entry name" value="Nucleotide-binding domain of ferredoxin-NADP reductase (FNR) module"/>
    <property type="match status" value="1"/>
</dbReference>
<dbReference type="PANTHER" id="PTHR31902:SF7">
    <property type="entry name" value="ALTERED INHERITANCE OF MITOCHONDRIA PROTEIN 32"/>
    <property type="match status" value="1"/>
</dbReference>
<evidence type="ECO:0000256" key="1">
    <source>
        <dbReference type="ARBA" id="ARBA00001974"/>
    </source>
</evidence>
<gene>
    <name evidence="8" type="primary">AIM32</name>
    <name evidence="8" type="ORF">Cob_v000639</name>
</gene>
<keyword evidence="3" id="KW-0274">FAD</keyword>
<dbReference type="InterPro" id="IPR039261">
    <property type="entry name" value="FNR_nucleotide-bd"/>
</dbReference>
<evidence type="ECO:0000313" key="8">
    <source>
        <dbReference type="EMBL" id="TDZ25818.1"/>
    </source>
</evidence>
<dbReference type="Pfam" id="PF00970">
    <property type="entry name" value="FAD_binding_6"/>
    <property type="match status" value="1"/>
</dbReference>
<dbReference type="CDD" id="cd03062">
    <property type="entry name" value="TRX_Fd_Sucrase"/>
    <property type="match status" value="1"/>
</dbReference>
<dbReference type="InterPro" id="IPR009737">
    <property type="entry name" value="Aim32/Apd1-like"/>
</dbReference>
<dbReference type="AlphaFoldDB" id="A0A484G6M6"/>
<dbReference type="PRINTS" id="PR00406">
    <property type="entry name" value="CYTB5RDTASE"/>
</dbReference>
<feature type="region of interest" description="Disordered" evidence="6">
    <location>
        <begin position="383"/>
        <end position="410"/>
    </location>
</feature>
<comment type="similarity">
    <text evidence="4">Belongs to the AIM32 family.</text>
</comment>
<evidence type="ECO:0000256" key="5">
    <source>
        <dbReference type="ARBA" id="ARBA00040895"/>
    </source>
</evidence>
<evidence type="ECO:0000256" key="2">
    <source>
        <dbReference type="ARBA" id="ARBA00022630"/>
    </source>
</evidence>
<dbReference type="InterPro" id="IPR017938">
    <property type="entry name" value="Riboflavin_synthase-like_b-brl"/>
</dbReference>
<name>A0A484G6M6_COLOR</name>
<reference evidence="9" key="2">
    <citation type="journal article" date="2019" name="Mol. Plant Microbe Interact.">
        <title>Genome sequence resources for four phytopathogenic fungi from the Colletotrichum orbiculare species complex.</title>
        <authorList>
            <person name="Gan P."/>
            <person name="Tsushima A."/>
            <person name="Narusaka M."/>
            <person name="Narusaka Y."/>
            <person name="Takano Y."/>
            <person name="Kubo Y."/>
            <person name="Shirasu K."/>
        </authorList>
    </citation>
    <scope>GENOME REANNOTATION</scope>
    <source>
        <strain evidence="9">104-T / ATCC 96160 / CBS 514.97 / LARS 414 / MAFF 240422</strain>
    </source>
</reference>
<protein>
    <recommendedName>
        <fullName evidence="5">Altered inheritance of mitochondria protein 32</fullName>
    </recommendedName>
</protein>
<dbReference type="Gene3D" id="2.40.30.10">
    <property type="entry name" value="Translation factors"/>
    <property type="match status" value="1"/>
</dbReference>
<comment type="cofactor">
    <cofactor evidence="1">
        <name>FAD</name>
        <dbReference type="ChEBI" id="CHEBI:57692"/>
    </cofactor>
</comment>
<evidence type="ECO:0000256" key="6">
    <source>
        <dbReference type="SAM" id="MobiDB-lite"/>
    </source>
</evidence>
<dbReference type="Pfam" id="PF06999">
    <property type="entry name" value="Suc_Fer-like"/>
    <property type="match status" value="1"/>
</dbReference>
<feature type="region of interest" description="Disordered" evidence="6">
    <location>
        <begin position="22"/>
        <end position="54"/>
    </location>
</feature>
<dbReference type="InterPro" id="IPR008333">
    <property type="entry name" value="Cbr1-like_FAD-bd_dom"/>
</dbReference>
<dbReference type="SUPFAM" id="SSF52833">
    <property type="entry name" value="Thioredoxin-like"/>
    <property type="match status" value="1"/>
</dbReference>